<dbReference type="EMBL" id="MCFD01000001">
    <property type="protein sequence ID" value="ORX74998.1"/>
    <property type="molecule type" value="Genomic_DNA"/>
</dbReference>
<dbReference type="GeneID" id="63803022"/>
<dbReference type="Gene3D" id="3.30.300.30">
    <property type="match status" value="1"/>
</dbReference>
<dbReference type="PROSITE" id="PS00455">
    <property type="entry name" value="AMP_BINDING"/>
    <property type="match status" value="1"/>
</dbReference>
<dbReference type="PANTHER" id="PTHR24096:SF149">
    <property type="entry name" value="AMP-BINDING DOMAIN-CONTAINING PROTEIN-RELATED"/>
    <property type="match status" value="1"/>
</dbReference>
<comment type="caution">
    <text evidence="5">The sequence shown here is derived from an EMBL/GenBank/DDBJ whole genome shotgun (WGS) entry which is preliminary data.</text>
</comment>
<protein>
    <submittedName>
        <fullName evidence="5">Acetyl-CoA synthetase-like protein</fullName>
    </submittedName>
</protein>
<evidence type="ECO:0000259" key="3">
    <source>
        <dbReference type="Pfam" id="PF00501"/>
    </source>
</evidence>
<dbReference type="FunFam" id="3.30.300.30:FF:000007">
    <property type="entry name" value="4-coumarate--CoA ligase 2"/>
    <property type="match status" value="1"/>
</dbReference>
<dbReference type="InterPro" id="IPR020845">
    <property type="entry name" value="AMP-binding_CS"/>
</dbReference>
<dbReference type="PANTHER" id="PTHR24096">
    <property type="entry name" value="LONG-CHAIN-FATTY-ACID--COA LIGASE"/>
    <property type="match status" value="1"/>
</dbReference>
<dbReference type="Pfam" id="PF00501">
    <property type="entry name" value="AMP-binding"/>
    <property type="match status" value="1"/>
</dbReference>
<evidence type="ECO:0000256" key="1">
    <source>
        <dbReference type="ARBA" id="ARBA00006432"/>
    </source>
</evidence>
<evidence type="ECO:0000313" key="6">
    <source>
        <dbReference type="Proteomes" id="UP000193922"/>
    </source>
</evidence>
<evidence type="ECO:0000256" key="2">
    <source>
        <dbReference type="ARBA" id="ARBA00022598"/>
    </source>
</evidence>
<comment type="similarity">
    <text evidence="1">Belongs to the ATP-dependent AMP-binding enzyme family.</text>
</comment>
<reference evidence="5 6" key="1">
    <citation type="submission" date="2016-07" db="EMBL/GenBank/DDBJ databases">
        <title>Pervasive Adenine N6-methylation of Active Genes in Fungi.</title>
        <authorList>
            <consortium name="DOE Joint Genome Institute"/>
            <person name="Mondo S.J."/>
            <person name="Dannebaum R.O."/>
            <person name="Kuo R.C."/>
            <person name="Labutti K."/>
            <person name="Haridas S."/>
            <person name="Kuo A."/>
            <person name="Salamov A."/>
            <person name="Ahrendt S.R."/>
            <person name="Lipzen A."/>
            <person name="Sullivan W."/>
            <person name="Andreopoulos W.B."/>
            <person name="Clum A."/>
            <person name="Lindquist E."/>
            <person name="Daum C."/>
            <person name="Ramamoorthy G.K."/>
            <person name="Gryganskyi A."/>
            <person name="Culley D."/>
            <person name="Magnuson J.K."/>
            <person name="James T.Y."/>
            <person name="O'Malley M.A."/>
            <person name="Stajich J.E."/>
            <person name="Spatafora J.W."/>
            <person name="Visel A."/>
            <person name="Grigoriev I.V."/>
        </authorList>
    </citation>
    <scope>NUCLEOTIDE SEQUENCE [LARGE SCALE GENOMIC DNA]</scope>
    <source>
        <strain evidence="5 6">ATCC 12442</strain>
    </source>
</reference>
<dbReference type="OrthoDB" id="6509636at2759"/>
<organism evidence="5 6">
    <name type="scientific">Linderina pennispora</name>
    <dbReference type="NCBI Taxonomy" id="61395"/>
    <lineage>
        <taxon>Eukaryota</taxon>
        <taxon>Fungi</taxon>
        <taxon>Fungi incertae sedis</taxon>
        <taxon>Zoopagomycota</taxon>
        <taxon>Kickxellomycotina</taxon>
        <taxon>Kickxellomycetes</taxon>
        <taxon>Kickxellales</taxon>
        <taxon>Kickxellaceae</taxon>
        <taxon>Linderina</taxon>
    </lineage>
</organism>
<evidence type="ECO:0000259" key="4">
    <source>
        <dbReference type="Pfam" id="PF13193"/>
    </source>
</evidence>
<dbReference type="RefSeq" id="XP_040748209.1">
    <property type="nucleotide sequence ID" value="XM_040886374.1"/>
</dbReference>
<dbReference type="Gene3D" id="3.40.50.12780">
    <property type="entry name" value="N-terminal domain of ligase-like"/>
    <property type="match status" value="1"/>
</dbReference>
<dbReference type="Pfam" id="PF13193">
    <property type="entry name" value="AMP-binding_C"/>
    <property type="match status" value="1"/>
</dbReference>
<feature type="domain" description="AMP-dependent synthetase/ligase" evidence="3">
    <location>
        <begin position="33"/>
        <end position="361"/>
    </location>
</feature>
<keyword evidence="2" id="KW-0436">Ligase</keyword>
<proteinExistence type="inferred from homology"/>
<gene>
    <name evidence="5" type="ORF">DL89DRAFT_264790</name>
</gene>
<dbReference type="STRING" id="61395.A0A1Y1WNY5"/>
<evidence type="ECO:0000313" key="5">
    <source>
        <dbReference type="EMBL" id="ORX74998.1"/>
    </source>
</evidence>
<keyword evidence="6" id="KW-1185">Reference proteome</keyword>
<dbReference type="AlphaFoldDB" id="A0A1Y1WNY5"/>
<dbReference type="InterPro" id="IPR000873">
    <property type="entry name" value="AMP-dep_synth/lig_dom"/>
</dbReference>
<dbReference type="InterPro" id="IPR042099">
    <property type="entry name" value="ANL_N_sf"/>
</dbReference>
<accession>A0A1Y1WNY5</accession>
<feature type="domain" description="AMP-binding enzyme C-terminal" evidence="4">
    <location>
        <begin position="412"/>
        <end position="491"/>
    </location>
</feature>
<dbReference type="InterPro" id="IPR025110">
    <property type="entry name" value="AMP-bd_C"/>
</dbReference>
<dbReference type="InterPro" id="IPR045851">
    <property type="entry name" value="AMP-bd_C_sf"/>
</dbReference>
<dbReference type="Proteomes" id="UP000193922">
    <property type="component" value="Unassembled WGS sequence"/>
</dbReference>
<dbReference type="GO" id="GO:0016405">
    <property type="term" value="F:CoA-ligase activity"/>
    <property type="evidence" value="ECO:0007669"/>
    <property type="project" value="TreeGrafter"/>
</dbReference>
<name>A0A1Y1WNY5_9FUNG</name>
<sequence length="510" mass="55782">MPTYFNPSSVHIPSVDLPSFFFDTVKNKTVFGRKPEIPFLISEQRTLSFAEFETFTYGLASGLSNNAGPEVRRLTLAAQMVGAAVCTANPLYTAHEIAHQIKLTDAKDEAINIAGSSIPDSLIFTLDGANSVFDILSDKSYPRVYLQTDDGVKNTVAFIVFSSGTSGFPKGVMLSHRNIVANILQMIGFEKADKVQTRRFAEIEEARMFSESCPSSTFTDWCASCTTSFALDAFCQNVQRYRCRTAHLVPPIILGLTKSPITAKYDLSSFIFVNSGSAPLTKELQQEAQKVLGFPMCHGYGLTEASPGICRPYIDDVVYGSSGRLVPNMQVKVIDSDGREVGPGKSGELCFAGPNIMMGYLNNPAATAETIDADGYLRTGDIGHVDNKGNIFITDRKKELIKYKGFQIAPAELEGLLLDHPAILDAAVIGVYADAQETEVPKGFVVLRPGTNTSGIVDEIHKWVNKRAIQYKKLRGGIEVVDAIPKSATGKILRRVLKERESQKSKQMKC</sequence>
<dbReference type="SUPFAM" id="SSF56801">
    <property type="entry name" value="Acetyl-CoA synthetase-like"/>
    <property type="match status" value="1"/>
</dbReference>